<keyword evidence="1" id="KW-0812">Transmembrane</keyword>
<feature type="transmembrane region" description="Helical" evidence="1">
    <location>
        <begin position="7"/>
        <end position="25"/>
    </location>
</feature>
<organism evidence="2 3">
    <name type="scientific">Sedimentibacter acidaminivorans</name>
    <dbReference type="NCBI Taxonomy" id="913099"/>
    <lineage>
        <taxon>Bacteria</taxon>
        <taxon>Bacillati</taxon>
        <taxon>Bacillota</taxon>
        <taxon>Tissierellia</taxon>
        <taxon>Sedimentibacter</taxon>
    </lineage>
</organism>
<dbReference type="RefSeq" id="WP_209510944.1">
    <property type="nucleotide sequence ID" value="NZ_JAGGKS010000002.1"/>
</dbReference>
<reference evidence="2 3" key="1">
    <citation type="submission" date="2021-03" db="EMBL/GenBank/DDBJ databases">
        <title>Genomic Encyclopedia of Type Strains, Phase IV (KMG-IV): sequencing the most valuable type-strain genomes for metagenomic binning, comparative biology and taxonomic classification.</title>
        <authorList>
            <person name="Goeker M."/>
        </authorList>
    </citation>
    <scope>NUCLEOTIDE SEQUENCE [LARGE SCALE GENOMIC DNA]</scope>
    <source>
        <strain evidence="2 3">DSM 24004</strain>
    </source>
</reference>
<proteinExistence type="predicted"/>
<accession>A0ABS4GBY9</accession>
<dbReference type="Proteomes" id="UP001519342">
    <property type="component" value="Unassembled WGS sequence"/>
</dbReference>
<evidence type="ECO:0000313" key="2">
    <source>
        <dbReference type="EMBL" id="MBP1925211.1"/>
    </source>
</evidence>
<sequence>MKKISITIIAVILLLIIGYFGYNYYNGPKIVDGVVSKNIDAKKGNPVDITTEFSPEDTVYFSAKGNRFWVKKADVVWYKGKIATENRFLVEENVEINNDGYFSVKLSVPEDLEEGHYGVTIYSGGKRIVETRVEFDVKK</sequence>
<evidence type="ECO:0000256" key="1">
    <source>
        <dbReference type="SAM" id="Phobius"/>
    </source>
</evidence>
<gene>
    <name evidence="2" type="ORF">J2Z76_001068</name>
</gene>
<keyword evidence="1" id="KW-1133">Transmembrane helix</keyword>
<dbReference type="EMBL" id="JAGGKS010000002">
    <property type="protein sequence ID" value="MBP1925211.1"/>
    <property type="molecule type" value="Genomic_DNA"/>
</dbReference>
<keyword evidence="3" id="KW-1185">Reference proteome</keyword>
<keyword evidence="1" id="KW-0472">Membrane</keyword>
<name>A0ABS4GBY9_9FIRM</name>
<protein>
    <submittedName>
        <fullName evidence="2">Uncharacterized protein</fullName>
    </submittedName>
</protein>
<comment type="caution">
    <text evidence="2">The sequence shown here is derived from an EMBL/GenBank/DDBJ whole genome shotgun (WGS) entry which is preliminary data.</text>
</comment>
<evidence type="ECO:0000313" key="3">
    <source>
        <dbReference type="Proteomes" id="UP001519342"/>
    </source>
</evidence>